<feature type="signal peptide" evidence="3">
    <location>
        <begin position="1"/>
        <end position="20"/>
    </location>
</feature>
<dbReference type="Gene3D" id="2.60.40.1240">
    <property type="match status" value="1"/>
</dbReference>
<comment type="caution">
    <text evidence="5">The sequence shown here is derived from an EMBL/GenBank/DDBJ whole genome shotgun (WGS) entry which is preliminary data.</text>
</comment>
<proteinExistence type="predicted"/>
<dbReference type="EMBL" id="SORX01000009">
    <property type="protein sequence ID" value="TFD99581.1"/>
    <property type="molecule type" value="Genomic_DNA"/>
</dbReference>
<dbReference type="AlphaFoldDB" id="A0A4Y8LBF2"/>
<dbReference type="PROSITE" id="PS51257">
    <property type="entry name" value="PROKAR_LIPOPROTEIN"/>
    <property type="match status" value="1"/>
</dbReference>
<name>A0A4Y8LBF2_9BACL</name>
<organism evidence="5 6">
    <name type="scientific">Jeotgalibacillus salarius</name>
    <dbReference type="NCBI Taxonomy" id="546023"/>
    <lineage>
        <taxon>Bacteria</taxon>
        <taxon>Bacillati</taxon>
        <taxon>Bacillota</taxon>
        <taxon>Bacilli</taxon>
        <taxon>Bacillales</taxon>
        <taxon>Caryophanaceae</taxon>
        <taxon>Jeotgalibacillus</taxon>
    </lineage>
</organism>
<feature type="compositionally biased region" description="Acidic residues" evidence="2">
    <location>
        <begin position="22"/>
        <end position="59"/>
    </location>
</feature>
<dbReference type="OrthoDB" id="2454508at2"/>
<evidence type="ECO:0000256" key="3">
    <source>
        <dbReference type="SAM" id="SignalP"/>
    </source>
</evidence>
<evidence type="ECO:0000256" key="1">
    <source>
        <dbReference type="ARBA" id="ARBA00022729"/>
    </source>
</evidence>
<keyword evidence="6" id="KW-1185">Reference proteome</keyword>
<evidence type="ECO:0000313" key="6">
    <source>
        <dbReference type="Proteomes" id="UP000297776"/>
    </source>
</evidence>
<reference evidence="5 6" key="1">
    <citation type="submission" date="2019-03" db="EMBL/GenBank/DDBJ databases">
        <authorList>
            <person name="Yang Y."/>
        </authorList>
    </citation>
    <scope>NUCLEOTIDE SEQUENCE [LARGE SCALE GENOMIC DNA]</scope>
    <source>
        <strain evidence="5 6">ASL-1</strain>
    </source>
</reference>
<sequence length="179" mass="19611">MKKFWLVSALAAALMLAACSEDSTEPAETEEETATEEVETEETPETEEETTESEEENSEEPALALVGDEVTAGDLTMTVTDAGVTEEIDETNRVYEINMTVTNNGEEEMSLSTEDFTLTDLTDEEKSAYGEPAEWTIAAGETAEASLQYESAATTAFKLFGTFNEEEVEWRLQGITSLD</sequence>
<dbReference type="InterPro" id="IPR029050">
    <property type="entry name" value="Immunoprotect_excell_Ig-like"/>
</dbReference>
<evidence type="ECO:0000259" key="4">
    <source>
        <dbReference type="Pfam" id="PF11611"/>
    </source>
</evidence>
<feature type="chain" id="PRO_5038995216" evidence="3">
    <location>
        <begin position="21"/>
        <end position="179"/>
    </location>
</feature>
<accession>A0A4Y8LBF2</accession>
<gene>
    <name evidence="5" type="ORF">E2626_13780</name>
</gene>
<dbReference type="Pfam" id="PF11611">
    <property type="entry name" value="DUF4352"/>
    <property type="match status" value="1"/>
</dbReference>
<keyword evidence="1 3" id="KW-0732">Signal</keyword>
<protein>
    <submittedName>
        <fullName evidence="5">DUF4352 domain-containing protein</fullName>
    </submittedName>
</protein>
<dbReference type="InterPro" id="IPR029051">
    <property type="entry name" value="DUF4352"/>
</dbReference>
<evidence type="ECO:0000313" key="5">
    <source>
        <dbReference type="EMBL" id="TFD99581.1"/>
    </source>
</evidence>
<evidence type="ECO:0000256" key="2">
    <source>
        <dbReference type="SAM" id="MobiDB-lite"/>
    </source>
</evidence>
<feature type="domain" description="DUF4352" evidence="4">
    <location>
        <begin position="66"/>
        <end position="150"/>
    </location>
</feature>
<dbReference type="Proteomes" id="UP000297776">
    <property type="component" value="Unassembled WGS sequence"/>
</dbReference>
<feature type="region of interest" description="Disordered" evidence="2">
    <location>
        <begin position="19"/>
        <end position="85"/>
    </location>
</feature>
<dbReference type="RefSeq" id="WP_134382369.1">
    <property type="nucleotide sequence ID" value="NZ_SORX01000009.1"/>
</dbReference>